<organism evidence="1 2">
    <name type="scientific">Francisella uliginis</name>
    <dbReference type="NCBI Taxonomy" id="573570"/>
    <lineage>
        <taxon>Bacteria</taxon>
        <taxon>Pseudomonadati</taxon>
        <taxon>Pseudomonadota</taxon>
        <taxon>Gammaproteobacteria</taxon>
        <taxon>Thiotrichales</taxon>
        <taxon>Francisellaceae</taxon>
        <taxon>Francisella</taxon>
    </lineage>
</organism>
<name>A0A1L4BPT1_9GAMM</name>
<evidence type="ECO:0000313" key="1">
    <source>
        <dbReference type="EMBL" id="API85844.1"/>
    </source>
</evidence>
<reference evidence="1 2" key="1">
    <citation type="journal article" date="2016" name="Appl. Environ. Microbiol.">
        <title>Whole genome relationships among Francisella bacteria of diverse origin define new species and provide specific regions for detection.</title>
        <authorList>
            <person name="Challacombe J.F."/>
            <person name="Petersen J.M."/>
            <person name="Gallegos-Graves V."/>
            <person name="Hodge D."/>
            <person name="Pillai S."/>
            <person name="Kuske C.R."/>
        </authorList>
    </citation>
    <scope>NUCLEOTIDE SEQUENCE [LARGE SCALE GENOMIC DNA]</scope>
    <source>
        <strain evidence="2">TX07-7310</strain>
    </source>
</reference>
<dbReference type="EMBL" id="CP016796">
    <property type="protein sequence ID" value="API85844.1"/>
    <property type="molecule type" value="Genomic_DNA"/>
</dbReference>
<dbReference type="Proteomes" id="UP000184222">
    <property type="component" value="Chromosome"/>
</dbReference>
<dbReference type="RefSeq" id="WP_072711045.1">
    <property type="nucleotide sequence ID" value="NZ_CP016796.1"/>
</dbReference>
<proteinExistence type="predicted"/>
<accession>A0A1L4BPT1</accession>
<dbReference type="KEGG" id="frx:F7310_00065"/>
<evidence type="ECO:0000313" key="2">
    <source>
        <dbReference type="Proteomes" id="UP000184222"/>
    </source>
</evidence>
<protein>
    <submittedName>
        <fullName evidence="1">Uncharacterized protein</fullName>
    </submittedName>
</protein>
<sequence>MSEPIRLHGYNWLDIDKNRGEHWYPEVSKKELEDCIKVSKNLLHNIPLEFIRFLEEDRFEFVKSIHKTSCEILLQRHFISK</sequence>
<keyword evidence="2" id="KW-1185">Reference proteome</keyword>
<dbReference type="AlphaFoldDB" id="A0A1L4BPT1"/>
<gene>
    <name evidence="1" type="ORF">F7310_00065</name>
</gene>